<accession>A0AA48KZH5</accession>
<name>A0AA48KZH5_9TREE</name>
<gene>
    <name evidence="1" type="ORF">CcaverHIS019_0200030</name>
</gene>
<organism evidence="1 2">
    <name type="scientific">Cutaneotrichosporon cavernicola</name>
    <dbReference type="NCBI Taxonomy" id="279322"/>
    <lineage>
        <taxon>Eukaryota</taxon>
        <taxon>Fungi</taxon>
        <taxon>Dikarya</taxon>
        <taxon>Basidiomycota</taxon>
        <taxon>Agaricomycotina</taxon>
        <taxon>Tremellomycetes</taxon>
        <taxon>Trichosporonales</taxon>
        <taxon>Trichosporonaceae</taxon>
        <taxon>Cutaneotrichosporon</taxon>
    </lineage>
</organism>
<dbReference type="GeneID" id="85492512"/>
<proteinExistence type="predicted"/>
<dbReference type="RefSeq" id="XP_060453907.1">
    <property type="nucleotide sequence ID" value="XM_060596966.1"/>
</dbReference>
<reference evidence="1" key="1">
    <citation type="journal article" date="2023" name="BMC Genomics">
        <title>Chromosome-level genome assemblies of Cutaneotrichosporon spp. (Trichosporonales, Basidiomycota) reveal imbalanced evolution between nucleotide sequences and chromosome synteny.</title>
        <authorList>
            <person name="Kobayashi Y."/>
            <person name="Kayamori A."/>
            <person name="Aoki K."/>
            <person name="Shiwa Y."/>
            <person name="Matsutani M."/>
            <person name="Fujita N."/>
            <person name="Sugita T."/>
            <person name="Iwasaki W."/>
            <person name="Tanaka N."/>
            <person name="Takashima M."/>
        </authorList>
    </citation>
    <scope>NUCLEOTIDE SEQUENCE</scope>
    <source>
        <strain evidence="1">HIS019</strain>
    </source>
</reference>
<keyword evidence="2" id="KW-1185">Reference proteome</keyword>
<dbReference type="AlphaFoldDB" id="A0AA48KZH5"/>
<sequence length="355" mass="38128">MVNPHRSASPDEAPSGVATTYDALMTMSGLENERNRLDSAVADAPGLAPPTETGTPTLSPHVLGSPGVDADLATTMMGLGDGGWAPTASIDWAMMEDSPTPASGDSSVTADVAAEVKHVDIRAVAPDIKEAAQTSPGTDTLLLGWGETVGSGHAPTADTVTAQGKIWICHFCGQRHRATKGDILAGVEVCPALRFLLVTWGSTFEFHRNKSTCGKPSPHMMIFRAAPQGRMSPQVVILPNETPLAVWLRFEYHLVSVHRLNTLVGQPTRQLAGMVMQVLGITRLEGQELLTIARTSHSKLYNTGRTDLLQMVATLMFHGYSIAHSDSTRLMNTKATTQVYEPRAKLGKRSHQGRY</sequence>
<evidence type="ECO:0000313" key="2">
    <source>
        <dbReference type="Proteomes" id="UP001233271"/>
    </source>
</evidence>
<protein>
    <submittedName>
        <fullName evidence="1">Uncharacterized protein</fullName>
    </submittedName>
</protein>
<dbReference type="KEGG" id="ccac:CcaHIS019_0200030"/>
<dbReference type="Proteomes" id="UP001233271">
    <property type="component" value="Chromosome 2"/>
</dbReference>
<dbReference type="EMBL" id="AP028213">
    <property type="protein sequence ID" value="BEI88641.1"/>
    <property type="molecule type" value="Genomic_DNA"/>
</dbReference>
<evidence type="ECO:0000313" key="1">
    <source>
        <dbReference type="EMBL" id="BEI88641.1"/>
    </source>
</evidence>